<sequence length="246" mass="27469">MLFAMLASTTCIADGLPPPTTLHLVGDSTMSNKENLNYPERGWGQILPGFMLPQLRIMNHAANGRSTKRFVDEGRWAYLLSELSAGDYVLVQFGHNDQKKDSPSRYADAENDYPEYLTGFINDVTERGAHIMIASSICRRHFDNEGKLKRTLTRYASAAEQVARKHKVTFIPMNTLTCDFFASIGDGASEDYFIKVPAGIYAKFPNGKVDNTHVNVVGATKVSQLFVRALKAQNHPLADYVYRTLL</sequence>
<dbReference type="AlphaFoldDB" id="A0A075P2U9"/>
<dbReference type="eggNOG" id="COG2755">
    <property type="taxonomic scope" value="Bacteria"/>
</dbReference>
<gene>
    <name evidence="4" type="ORF">EP13_11655</name>
</gene>
<keyword evidence="2" id="KW-0378">Hydrolase</keyword>
<dbReference type="PANTHER" id="PTHR43695:SF1">
    <property type="entry name" value="RHAMNOGALACTURONAN ACETYLESTERASE"/>
    <property type="match status" value="1"/>
</dbReference>
<dbReference type="SUPFAM" id="SSF52266">
    <property type="entry name" value="SGNH hydrolase"/>
    <property type="match status" value="1"/>
</dbReference>
<proteinExistence type="inferred from homology"/>
<reference evidence="4 5" key="1">
    <citation type="submission" date="2014-06" db="EMBL/GenBank/DDBJ databases">
        <title>Genomes of Alteromonas australica, a world apart.</title>
        <authorList>
            <person name="Gonzaga A."/>
            <person name="Lopez-Perez M."/>
            <person name="Rodriguez-Valera F."/>
        </authorList>
    </citation>
    <scope>NUCLEOTIDE SEQUENCE [LARGE SCALE GENOMIC DNA]</scope>
    <source>
        <strain evidence="4 5">H 17</strain>
    </source>
</reference>
<feature type="domain" description="SGNH hydrolase-type esterase" evidence="3">
    <location>
        <begin position="25"/>
        <end position="179"/>
    </location>
</feature>
<evidence type="ECO:0000256" key="2">
    <source>
        <dbReference type="ARBA" id="ARBA00022801"/>
    </source>
</evidence>
<dbReference type="KEGG" id="aaus:EP12_12335"/>
<dbReference type="Proteomes" id="UP000056090">
    <property type="component" value="Chromosome"/>
</dbReference>
<protein>
    <submittedName>
        <fullName evidence="4">GntR family transcriptional regulator</fullName>
    </submittedName>
</protein>
<name>A0A075P2U9_9ALTE</name>
<evidence type="ECO:0000313" key="4">
    <source>
        <dbReference type="EMBL" id="AIF99285.1"/>
    </source>
</evidence>
<organism evidence="4 5">
    <name type="scientific">Alteromonas australica</name>
    <dbReference type="NCBI Taxonomy" id="589873"/>
    <lineage>
        <taxon>Bacteria</taxon>
        <taxon>Pseudomonadati</taxon>
        <taxon>Pseudomonadota</taxon>
        <taxon>Gammaproteobacteria</taxon>
        <taxon>Alteromonadales</taxon>
        <taxon>Alteromonadaceae</taxon>
        <taxon>Alteromonas/Salinimonas group</taxon>
        <taxon>Alteromonas</taxon>
    </lineage>
</organism>
<dbReference type="PATRIC" id="fig|589873.4.peg.2654"/>
<dbReference type="Pfam" id="PF13472">
    <property type="entry name" value="Lipase_GDSL_2"/>
    <property type="match status" value="1"/>
</dbReference>
<evidence type="ECO:0000256" key="1">
    <source>
        <dbReference type="ARBA" id="ARBA00008668"/>
    </source>
</evidence>
<comment type="similarity">
    <text evidence="1">Belongs to the 'GDSL' lipolytic enzyme family.</text>
</comment>
<evidence type="ECO:0000313" key="5">
    <source>
        <dbReference type="Proteomes" id="UP000056090"/>
    </source>
</evidence>
<accession>A0A075P2U9</accession>
<dbReference type="PANTHER" id="PTHR43695">
    <property type="entry name" value="PUTATIVE (AFU_ORTHOLOGUE AFUA_2G17250)-RELATED"/>
    <property type="match status" value="1"/>
</dbReference>
<dbReference type="GO" id="GO:0016788">
    <property type="term" value="F:hydrolase activity, acting on ester bonds"/>
    <property type="evidence" value="ECO:0007669"/>
    <property type="project" value="UniProtKB-ARBA"/>
</dbReference>
<evidence type="ECO:0000259" key="3">
    <source>
        <dbReference type="Pfam" id="PF13472"/>
    </source>
</evidence>
<dbReference type="InterPro" id="IPR036514">
    <property type="entry name" value="SGNH_hydro_sf"/>
</dbReference>
<dbReference type="Gene3D" id="3.40.50.1110">
    <property type="entry name" value="SGNH hydrolase"/>
    <property type="match status" value="1"/>
</dbReference>
<dbReference type="KEGG" id="aal:EP13_11655"/>
<dbReference type="CDD" id="cd01821">
    <property type="entry name" value="Rhamnogalacturan_acetylesterase_like"/>
    <property type="match status" value="1"/>
</dbReference>
<dbReference type="EMBL" id="CP008849">
    <property type="protein sequence ID" value="AIF99285.1"/>
    <property type="molecule type" value="Genomic_DNA"/>
</dbReference>
<dbReference type="InterPro" id="IPR013830">
    <property type="entry name" value="SGNH_hydro"/>
</dbReference>
<dbReference type="InterPro" id="IPR037459">
    <property type="entry name" value="RhgT-like"/>
</dbReference>
<keyword evidence="5" id="KW-1185">Reference proteome</keyword>